<evidence type="ECO:0000256" key="6">
    <source>
        <dbReference type="ARBA" id="ARBA00022840"/>
    </source>
</evidence>
<dbReference type="GO" id="GO:0046654">
    <property type="term" value="P:tetrahydrofolate biosynthetic process"/>
    <property type="evidence" value="ECO:0007669"/>
    <property type="project" value="UniProtKB-UniPathway"/>
</dbReference>
<evidence type="ECO:0000313" key="10">
    <source>
        <dbReference type="EMBL" id="CAB5032458.1"/>
    </source>
</evidence>
<dbReference type="PANTHER" id="PTHR43071">
    <property type="entry name" value="2-AMINO-4-HYDROXY-6-HYDROXYMETHYLDIHYDROPTERIDINE PYROPHOSPHOKINASE"/>
    <property type="match status" value="1"/>
</dbReference>
<dbReference type="EMBL" id="CAFBPV010000079">
    <property type="protein sequence ID" value="CAB5032458.1"/>
    <property type="molecule type" value="Genomic_DNA"/>
</dbReference>
<organism evidence="9">
    <name type="scientific">freshwater metagenome</name>
    <dbReference type="NCBI Taxonomy" id="449393"/>
    <lineage>
        <taxon>unclassified sequences</taxon>
        <taxon>metagenomes</taxon>
        <taxon>ecological metagenomes</taxon>
    </lineage>
</organism>
<evidence type="ECO:0000256" key="4">
    <source>
        <dbReference type="ARBA" id="ARBA00022741"/>
    </source>
</evidence>
<evidence type="ECO:0000256" key="7">
    <source>
        <dbReference type="ARBA" id="ARBA00022909"/>
    </source>
</evidence>
<feature type="domain" description="7,8-dihydro-6-hydroxymethylpterin-pyrophosphokinase" evidence="8">
    <location>
        <begin position="85"/>
        <end position="96"/>
    </location>
</feature>
<keyword evidence="5" id="KW-0418">Kinase</keyword>
<keyword evidence="4" id="KW-0547">Nucleotide-binding</keyword>
<gene>
    <name evidence="9" type="ORF">UFOPK2842_00589</name>
    <name evidence="10" type="ORF">UFOPK4165_00827</name>
</gene>
<evidence type="ECO:0000256" key="1">
    <source>
        <dbReference type="ARBA" id="ARBA00005051"/>
    </source>
</evidence>
<evidence type="ECO:0000256" key="5">
    <source>
        <dbReference type="ARBA" id="ARBA00022777"/>
    </source>
</evidence>
<protein>
    <recommendedName>
        <fullName evidence="2">2-amino-4-hydroxy-6-hydroxymethyldihydropteridine diphosphokinase</fullName>
        <ecNumber evidence="2">2.7.6.3</ecNumber>
    </recommendedName>
</protein>
<evidence type="ECO:0000256" key="3">
    <source>
        <dbReference type="ARBA" id="ARBA00022679"/>
    </source>
</evidence>
<comment type="pathway">
    <text evidence="1">Cofactor biosynthesis; tetrahydrofolate biosynthesis; 2-amino-4-hydroxy-6-hydroxymethyl-7,8-dihydropteridine diphosphate from 7,8-dihydroneopterin triphosphate: step 4/4.</text>
</comment>
<dbReference type="UniPathway" id="UPA00077">
    <property type="reaction ID" value="UER00155"/>
</dbReference>
<dbReference type="GO" id="GO:0003848">
    <property type="term" value="F:2-amino-4-hydroxy-6-hydroxymethyldihydropteridine diphosphokinase activity"/>
    <property type="evidence" value="ECO:0007669"/>
    <property type="project" value="UniProtKB-EC"/>
</dbReference>
<dbReference type="GO" id="GO:0005524">
    <property type="term" value="F:ATP binding"/>
    <property type="evidence" value="ECO:0007669"/>
    <property type="project" value="UniProtKB-KW"/>
</dbReference>
<dbReference type="PROSITE" id="PS00794">
    <property type="entry name" value="HPPK"/>
    <property type="match status" value="1"/>
</dbReference>
<name>A0A6J6U4Z5_9ZZZZ</name>
<keyword evidence="6" id="KW-0067">ATP-binding</keyword>
<dbReference type="SUPFAM" id="SSF55083">
    <property type="entry name" value="6-hydroxymethyl-7,8-dihydropterin pyrophosphokinase, HPPK"/>
    <property type="match status" value="1"/>
</dbReference>
<dbReference type="EC" id="2.7.6.3" evidence="2"/>
<keyword evidence="7" id="KW-0289">Folate biosynthesis</keyword>
<dbReference type="AlphaFoldDB" id="A0A6J6U4Z5"/>
<dbReference type="InterPro" id="IPR035907">
    <property type="entry name" value="Hppk_sf"/>
</dbReference>
<dbReference type="Pfam" id="PF01288">
    <property type="entry name" value="HPPK"/>
    <property type="match status" value="1"/>
</dbReference>
<evidence type="ECO:0000313" key="9">
    <source>
        <dbReference type="EMBL" id="CAB4754812.1"/>
    </source>
</evidence>
<dbReference type="EMBL" id="CAEZZI010000044">
    <property type="protein sequence ID" value="CAB4754812.1"/>
    <property type="molecule type" value="Genomic_DNA"/>
</dbReference>
<proteinExistence type="predicted"/>
<sequence>MKAVVALGANLEEPRKAIELAIELLKQATDVTAVSSFYETAPVGGPEQANYINAVVTLESELPAAELLSLLHGIEKSMGRIREERWGPRVIDLDLIQYGPLLSASEEITLPHPRAHERRFVLEPWHEVDADAILLTHGRIDQLLEQLPPSL</sequence>
<dbReference type="PANTHER" id="PTHR43071:SF1">
    <property type="entry name" value="2-AMINO-4-HYDROXY-6-HYDROXYMETHYLDIHYDROPTERIDINE PYROPHOSPHOKINASE"/>
    <property type="match status" value="1"/>
</dbReference>
<keyword evidence="3" id="KW-0808">Transferase</keyword>
<accession>A0A6J6U4Z5</accession>
<dbReference type="CDD" id="cd00483">
    <property type="entry name" value="HPPK"/>
    <property type="match status" value="1"/>
</dbReference>
<dbReference type="InterPro" id="IPR000550">
    <property type="entry name" value="Hppk"/>
</dbReference>
<dbReference type="NCBIfam" id="TIGR01498">
    <property type="entry name" value="folK"/>
    <property type="match status" value="1"/>
</dbReference>
<dbReference type="GO" id="GO:0046656">
    <property type="term" value="P:folic acid biosynthetic process"/>
    <property type="evidence" value="ECO:0007669"/>
    <property type="project" value="UniProtKB-KW"/>
</dbReference>
<evidence type="ECO:0000259" key="8">
    <source>
        <dbReference type="PROSITE" id="PS00794"/>
    </source>
</evidence>
<evidence type="ECO:0000256" key="2">
    <source>
        <dbReference type="ARBA" id="ARBA00013253"/>
    </source>
</evidence>
<dbReference type="GO" id="GO:0016301">
    <property type="term" value="F:kinase activity"/>
    <property type="evidence" value="ECO:0007669"/>
    <property type="project" value="UniProtKB-KW"/>
</dbReference>
<dbReference type="Gene3D" id="3.30.70.560">
    <property type="entry name" value="7,8-Dihydro-6-hydroxymethylpterin-pyrophosphokinase HPPK"/>
    <property type="match status" value="1"/>
</dbReference>
<reference evidence="9" key="1">
    <citation type="submission" date="2020-05" db="EMBL/GenBank/DDBJ databases">
        <authorList>
            <person name="Chiriac C."/>
            <person name="Salcher M."/>
            <person name="Ghai R."/>
            <person name="Kavagutti S V."/>
        </authorList>
    </citation>
    <scope>NUCLEOTIDE SEQUENCE</scope>
</reference>